<keyword evidence="2" id="KW-1185">Reference proteome</keyword>
<name>A0A8S4ABT7_9EUPU</name>
<organism evidence="1 2">
    <name type="scientific">Candidula unifasciata</name>
    <dbReference type="NCBI Taxonomy" id="100452"/>
    <lineage>
        <taxon>Eukaryota</taxon>
        <taxon>Metazoa</taxon>
        <taxon>Spiralia</taxon>
        <taxon>Lophotrochozoa</taxon>
        <taxon>Mollusca</taxon>
        <taxon>Gastropoda</taxon>
        <taxon>Heterobranchia</taxon>
        <taxon>Euthyneura</taxon>
        <taxon>Panpulmonata</taxon>
        <taxon>Eupulmonata</taxon>
        <taxon>Stylommatophora</taxon>
        <taxon>Helicina</taxon>
        <taxon>Helicoidea</taxon>
        <taxon>Geomitridae</taxon>
        <taxon>Candidula</taxon>
    </lineage>
</organism>
<dbReference type="OrthoDB" id="6152389at2759"/>
<comment type="caution">
    <text evidence="1">The sequence shown here is derived from an EMBL/GenBank/DDBJ whole genome shotgun (WGS) entry which is preliminary data.</text>
</comment>
<protein>
    <submittedName>
        <fullName evidence="1">Uncharacterized protein</fullName>
    </submittedName>
</protein>
<dbReference type="Proteomes" id="UP000678393">
    <property type="component" value="Unassembled WGS sequence"/>
</dbReference>
<sequence length="123" mass="13704">MNSFSCSQFSSAGFTHTEIIRPKFNQSTETTPGTMTSSASCLLLAIAVLNPMTTEPTDAQSVFTPPKEEPCIPCDIYAIPEEVRIHRVLYGCTECGYMFNTRIEHCCVCYEDVFKQCLSALKK</sequence>
<gene>
    <name evidence="1" type="ORF">CUNI_LOCUS21069</name>
</gene>
<evidence type="ECO:0000313" key="2">
    <source>
        <dbReference type="Proteomes" id="UP000678393"/>
    </source>
</evidence>
<proteinExistence type="predicted"/>
<accession>A0A8S4ABT7</accession>
<dbReference type="EMBL" id="CAJHNH020008390">
    <property type="protein sequence ID" value="CAG5135511.1"/>
    <property type="molecule type" value="Genomic_DNA"/>
</dbReference>
<evidence type="ECO:0000313" key="1">
    <source>
        <dbReference type="EMBL" id="CAG5135511.1"/>
    </source>
</evidence>
<dbReference type="AlphaFoldDB" id="A0A8S4ABT7"/>
<reference evidence="1" key="1">
    <citation type="submission" date="2021-04" db="EMBL/GenBank/DDBJ databases">
        <authorList>
            <consortium name="Molecular Ecology Group"/>
        </authorList>
    </citation>
    <scope>NUCLEOTIDE SEQUENCE</scope>
</reference>